<keyword evidence="14" id="KW-0472">Membrane</keyword>
<reference evidence="18" key="1">
    <citation type="journal article" date="2008" name="Nat. Genet.">
        <title>The Pristionchus pacificus genome provides a unique perspective on nematode lifestyle and parasitism.</title>
        <authorList>
            <person name="Dieterich C."/>
            <person name="Clifton S.W."/>
            <person name="Schuster L.N."/>
            <person name="Chinwalla A."/>
            <person name="Delehaunty K."/>
            <person name="Dinkelacker I."/>
            <person name="Fulton L."/>
            <person name="Fulton R."/>
            <person name="Godfrey J."/>
            <person name="Minx P."/>
            <person name="Mitreva M."/>
            <person name="Roeseler W."/>
            <person name="Tian H."/>
            <person name="Witte H."/>
            <person name="Yang S.P."/>
            <person name="Wilson R.K."/>
            <person name="Sommer R.J."/>
        </authorList>
    </citation>
    <scope>NUCLEOTIDE SEQUENCE [LARGE SCALE GENOMIC DNA]</scope>
    <source>
        <strain evidence="18">PS312</strain>
    </source>
</reference>
<keyword evidence="7" id="KW-0444">Lipid biosynthesis</keyword>
<dbReference type="PROSITE" id="PS50061">
    <property type="entry name" value="ETS_DOMAIN_3"/>
    <property type="match status" value="1"/>
</dbReference>
<evidence type="ECO:0000256" key="1">
    <source>
        <dbReference type="ARBA" id="ARBA00004477"/>
    </source>
</evidence>
<comment type="pathway">
    <text evidence="3">Lipid metabolism.</text>
</comment>
<dbReference type="GO" id="GO:0043565">
    <property type="term" value="F:sequence-specific DNA binding"/>
    <property type="evidence" value="ECO:0007669"/>
    <property type="project" value="InterPro"/>
</dbReference>
<dbReference type="GO" id="GO:0019432">
    <property type="term" value="P:triglyceride biosynthetic process"/>
    <property type="evidence" value="ECO:0000318"/>
    <property type="project" value="GO_Central"/>
</dbReference>
<evidence type="ECO:0000256" key="14">
    <source>
        <dbReference type="ARBA" id="ARBA00023136"/>
    </source>
</evidence>
<evidence type="ECO:0000256" key="9">
    <source>
        <dbReference type="ARBA" id="ARBA00022692"/>
    </source>
</evidence>
<accession>A0A8R1YZ82</accession>
<dbReference type="OrthoDB" id="264532at2759"/>
<keyword evidence="9" id="KW-0812">Transmembrane</keyword>
<evidence type="ECO:0000256" key="3">
    <source>
        <dbReference type="ARBA" id="ARBA00005189"/>
    </source>
</evidence>
<accession>A0A2A6CAH8</accession>
<dbReference type="Pfam" id="PF03982">
    <property type="entry name" value="DAGAT"/>
    <property type="match status" value="2"/>
</dbReference>
<comment type="pathway">
    <text evidence="2">Glycerolipid metabolism; triacylglycerol biosynthesis.</text>
</comment>
<dbReference type="PANTHER" id="PTHR12317">
    <property type="entry name" value="DIACYLGLYCEROL O-ACYLTRANSFERASE"/>
    <property type="match status" value="1"/>
</dbReference>
<evidence type="ECO:0000256" key="11">
    <source>
        <dbReference type="ARBA" id="ARBA00022824"/>
    </source>
</evidence>
<name>A0A2A6CAH8_PRIPA</name>
<evidence type="ECO:0000256" key="6">
    <source>
        <dbReference type="ARBA" id="ARBA00013244"/>
    </source>
</evidence>
<evidence type="ECO:0000256" key="10">
    <source>
        <dbReference type="ARBA" id="ARBA00022798"/>
    </source>
</evidence>
<dbReference type="InterPro" id="IPR007130">
    <property type="entry name" value="DAGAT"/>
</dbReference>
<keyword evidence="8" id="KW-0808">Transferase</keyword>
<proteinExistence type="inferred from homology"/>
<dbReference type="SUPFAM" id="SSF46785">
    <property type="entry name" value="Winged helix' DNA-binding domain"/>
    <property type="match status" value="1"/>
</dbReference>
<evidence type="ECO:0000313" key="17">
    <source>
        <dbReference type="EnsemblMetazoa" id="PPA38988.1"/>
    </source>
</evidence>
<dbReference type="EC" id="2.3.1.20" evidence="6"/>
<evidence type="ECO:0000256" key="7">
    <source>
        <dbReference type="ARBA" id="ARBA00022516"/>
    </source>
</evidence>
<dbReference type="AlphaFoldDB" id="A0A2A6CAH8"/>
<feature type="region of interest" description="Disordered" evidence="16">
    <location>
        <begin position="523"/>
        <end position="547"/>
    </location>
</feature>
<dbReference type="EnsemblMetazoa" id="PPA38988.1">
    <property type="protein sequence ID" value="PPA38988.1"/>
    <property type="gene ID" value="WBGene00277357"/>
</dbReference>
<sequence length="547" mass="62191">MKFTSLNTMLKNLIEFASVFHHIMANSLCHIFSCIILYKMLYTNLAPLVYLYCVWMWWDWDSPYNGGYASRYFLNLEMHKAFARYFPLRLYTTSELPDDQNYLIGMHPHGICGMPSYHFMSNGTGIWDRFPKINFHTLCNVLGNTRKGEAVLLIIGGSSEALDSQPGTHLLLLSKRKVCDHLYISPLNTVLGTPIPVEKVTNPTQEQMNSSSGDLSEYFILNRPSNIREKDCKDDSSSFASINNPDTMLKISNENEMLHSQHGNISRARQSPSYSDVFQVSSSSPSLCQMTSMISPHFSDSGYSTPSSSVSPSYSSLSRINSQCNNKKYGDYVAEENLRVDSSLNRRSTTGRSTTWFFLLELLIDPTKKSVIAWTGNGMEFRHTTWETLKRNIRTSYQKDIIRPTKAKNNMYAFLIEPSVYVGMTRKLLRIYIALNNIDGPLTTGSPIPFALPARTFARGNRLQINRPIPLRDDGSPKVKYSPEYITITLFEEDIQSMNESHKGNNGPSKSHNIQRSPISLLNSPFNSCSPKSNVHQDHSENRYRPY</sequence>
<protein>
    <recommendedName>
        <fullName evidence="6">diacylglycerol O-acyltransferase</fullName>
        <ecNumber evidence="6">2.3.1.20</ecNumber>
    </recommendedName>
</protein>
<dbReference type="InterPro" id="IPR036388">
    <property type="entry name" value="WH-like_DNA-bd_sf"/>
</dbReference>
<dbReference type="GO" id="GO:0003700">
    <property type="term" value="F:DNA-binding transcription factor activity"/>
    <property type="evidence" value="ECO:0007669"/>
    <property type="project" value="InterPro"/>
</dbReference>
<keyword evidence="18" id="KW-1185">Reference proteome</keyword>
<comment type="similarity">
    <text evidence="5">Belongs to the ETS family.</text>
</comment>
<evidence type="ECO:0000256" key="16">
    <source>
        <dbReference type="SAM" id="MobiDB-lite"/>
    </source>
</evidence>
<reference evidence="17" key="2">
    <citation type="submission" date="2022-06" db="UniProtKB">
        <authorList>
            <consortium name="EnsemblMetazoa"/>
        </authorList>
    </citation>
    <scope>IDENTIFICATION</scope>
    <source>
        <strain evidence="17">PS312</strain>
    </source>
</reference>
<organism evidence="17 18">
    <name type="scientific">Pristionchus pacificus</name>
    <name type="common">Parasitic nematode worm</name>
    <dbReference type="NCBI Taxonomy" id="54126"/>
    <lineage>
        <taxon>Eukaryota</taxon>
        <taxon>Metazoa</taxon>
        <taxon>Ecdysozoa</taxon>
        <taxon>Nematoda</taxon>
        <taxon>Chromadorea</taxon>
        <taxon>Rhabditida</taxon>
        <taxon>Rhabditina</taxon>
        <taxon>Diplogasteromorpha</taxon>
        <taxon>Diplogasteroidea</taxon>
        <taxon>Neodiplogasteridae</taxon>
        <taxon>Pristionchus</taxon>
    </lineage>
</organism>
<dbReference type="PANTHER" id="PTHR12317:SF0">
    <property type="entry name" value="ACYLTRANSFERASE"/>
    <property type="match status" value="1"/>
</dbReference>
<feature type="compositionally biased region" description="Polar residues" evidence="16">
    <location>
        <begin position="523"/>
        <end position="534"/>
    </location>
</feature>
<evidence type="ECO:0000256" key="2">
    <source>
        <dbReference type="ARBA" id="ARBA00004771"/>
    </source>
</evidence>
<dbReference type="GO" id="GO:0004144">
    <property type="term" value="F:diacylglycerol O-acyltransferase activity"/>
    <property type="evidence" value="ECO:0000318"/>
    <property type="project" value="GO_Central"/>
</dbReference>
<evidence type="ECO:0000256" key="4">
    <source>
        <dbReference type="ARBA" id="ARBA00005420"/>
    </source>
</evidence>
<evidence type="ECO:0000256" key="12">
    <source>
        <dbReference type="ARBA" id="ARBA00022989"/>
    </source>
</evidence>
<keyword evidence="11" id="KW-0256">Endoplasmic reticulum</keyword>
<dbReference type="SMART" id="SM00413">
    <property type="entry name" value="ETS"/>
    <property type="match status" value="1"/>
</dbReference>
<gene>
    <name evidence="17" type="primary">WBGene00277357</name>
</gene>
<dbReference type="GO" id="GO:0006071">
    <property type="term" value="P:glycerol metabolic process"/>
    <property type="evidence" value="ECO:0007669"/>
    <property type="project" value="UniProtKB-KW"/>
</dbReference>
<keyword evidence="13" id="KW-0443">Lipid metabolism</keyword>
<evidence type="ECO:0000256" key="5">
    <source>
        <dbReference type="ARBA" id="ARBA00005562"/>
    </source>
</evidence>
<comment type="similarity">
    <text evidence="4">Belongs to the diacylglycerol acyltransferase family.</text>
</comment>
<dbReference type="Proteomes" id="UP000005239">
    <property type="component" value="Unassembled WGS sequence"/>
</dbReference>
<dbReference type="InterPro" id="IPR000418">
    <property type="entry name" value="Ets_dom"/>
</dbReference>
<evidence type="ECO:0000313" key="18">
    <source>
        <dbReference type="Proteomes" id="UP000005239"/>
    </source>
</evidence>
<dbReference type="Gene3D" id="1.10.10.10">
    <property type="entry name" value="Winged helix-like DNA-binding domain superfamily/Winged helix DNA-binding domain"/>
    <property type="match status" value="2"/>
</dbReference>
<evidence type="ECO:0000256" key="13">
    <source>
        <dbReference type="ARBA" id="ARBA00023098"/>
    </source>
</evidence>
<evidence type="ECO:0000256" key="15">
    <source>
        <dbReference type="ARBA" id="ARBA00023315"/>
    </source>
</evidence>
<feature type="compositionally biased region" description="Basic and acidic residues" evidence="16">
    <location>
        <begin position="535"/>
        <end position="547"/>
    </location>
</feature>
<keyword evidence="10" id="KW-0319">Glycerol metabolism</keyword>
<dbReference type="InterPro" id="IPR036390">
    <property type="entry name" value="WH_DNA-bd_sf"/>
</dbReference>
<dbReference type="GO" id="GO:0005789">
    <property type="term" value="C:endoplasmic reticulum membrane"/>
    <property type="evidence" value="ECO:0000318"/>
    <property type="project" value="GO_Central"/>
</dbReference>
<keyword evidence="12" id="KW-1133">Transmembrane helix</keyword>
<comment type="subcellular location">
    <subcellularLocation>
        <location evidence="1">Endoplasmic reticulum membrane</location>
        <topology evidence="1">Multi-pass membrane protein</topology>
    </subcellularLocation>
</comment>
<keyword evidence="15" id="KW-0012">Acyltransferase</keyword>
<evidence type="ECO:0000256" key="8">
    <source>
        <dbReference type="ARBA" id="ARBA00022679"/>
    </source>
</evidence>